<name>A0A2B0LXW3_BACCE</name>
<gene>
    <name evidence="1" type="ORF">COI93_17825</name>
</gene>
<dbReference type="EMBL" id="NUWN01000072">
    <property type="protein sequence ID" value="PFK34090.1"/>
    <property type="molecule type" value="Genomic_DNA"/>
</dbReference>
<evidence type="ECO:0000313" key="1">
    <source>
        <dbReference type="EMBL" id="PFK34090.1"/>
    </source>
</evidence>
<sequence>MEPKDQFQTYEVPWSEFTNALRNEMEKQVGADIVDRIVCDLADGFEVYTYIQGDLDFEYREALERKFGSDGKTPNLLTVMLLASIYHTSEENIRLHADRKDNPIVEVYVKQ</sequence>
<accession>A0A2B0LXW3</accession>
<proteinExistence type="predicted"/>
<evidence type="ECO:0008006" key="3">
    <source>
        <dbReference type="Google" id="ProtNLM"/>
    </source>
</evidence>
<evidence type="ECO:0000313" key="2">
    <source>
        <dbReference type="Proteomes" id="UP000242656"/>
    </source>
</evidence>
<reference evidence="1 2" key="1">
    <citation type="submission" date="2017-09" db="EMBL/GenBank/DDBJ databases">
        <title>Large-scale bioinformatics analysis of Bacillus genomes uncovers conserved roles of natural products in bacterial physiology.</title>
        <authorList>
            <consortium name="Agbiome Team Llc"/>
            <person name="Bleich R.M."/>
            <person name="Grubbs K.J."/>
            <person name="Santa Maria K.C."/>
            <person name="Allen S.E."/>
            <person name="Farag S."/>
            <person name="Shank E.A."/>
            <person name="Bowers A."/>
        </authorList>
    </citation>
    <scope>NUCLEOTIDE SEQUENCE [LARGE SCALE GENOMIC DNA]</scope>
    <source>
        <strain evidence="1 2">AFS083043</strain>
    </source>
</reference>
<dbReference type="Proteomes" id="UP000242656">
    <property type="component" value="Unassembled WGS sequence"/>
</dbReference>
<dbReference type="RefSeq" id="WP_098491912.1">
    <property type="nucleotide sequence ID" value="NZ_NUWN01000072.1"/>
</dbReference>
<comment type="caution">
    <text evidence="1">The sequence shown here is derived from an EMBL/GenBank/DDBJ whole genome shotgun (WGS) entry which is preliminary data.</text>
</comment>
<dbReference type="AlphaFoldDB" id="A0A2B0LXW3"/>
<organism evidence="1 2">
    <name type="scientific">Bacillus cereus</name>
    <dbReference type="NCBI Taxonomy" id="1396"/>
    <lineage>
        <taxon>Bacteria</taxon>
        <taxon>Bacillati</taxon>
        <taxon>Bacillota</taxon>
        <taxon>Bacilli</taxon>
        <taxon>Bacillales</taxon>
        <taxon>Bacillaceae</taxon>
        <taxon>Bacillus</taxon>
        <taxon>Bacillus cereus group</taxon>
    </lineage>
</organism>
<protein>
    <recommendedName>
        <fullName evidence="3">Group-specific protein</fullName>
    </recommendedName>
</protein>